<organism evidence="1 2">
    <name type="scientific">Streptococcus agalactiae</name>
    <dbReference type="NCBI Taxonomy" id="1311"/>
    <lineage>
        <taxon>Bacteria</taxon>
        <taxon>Bacillati</taxon>
        <taxon>Bacillota</taxon>
        <taxon>Bacilli</taxon>
        <taxon>Lactobacillales</taxon>
        <taxon>Streptococcaceae</taxon>
        <taxon>Streptococcus</taxon>
    </lineage>
</organism>
<evidence type="ECO:0000313" key="2">
    <source>
        <dbReference type="Proteomes" id="UP000035346"/>
    </source>
</evidence>
<name>A0A837L1Q9_STRAG</name>
<sequence>MTKNRLDKFSTTYRKEIIWLRWYFMRDKNNPSLTILEKKISDCILYRDYRTYNKFSAISKIISEMIDKTDNRMVTALKEVYVYRNISVIGAAQSILYLSQTQAYVHIRGWFEELENCLFDKVFLEGI</sequence>
<dbReference type="RefSeq" id="WP_047208877.1">
    <property type="nucleotide sequence ID" value="NZ_LBKL01000011.1"/>
</dbReference>
<dbReference type="Proteomes" id="UP000035346">
    <property type="component" value="Unassembled WGS sequence"/>
</dbReference>
<gene>
    <name evidence="1" type="ORF">WA04_00705</name>
</gene>
<protein>
    <submittedName>
        <fullName evidence="1">Uncharacterized protein</fullName>
    </submittedName>
</protein>
<dbReference type="EMBL" id="LBKL01000011">
    <property type="protein sequence ID" value="KLL45475.1"/>
    <property type="molecule type" value="Genomic_DNA"/>
</dbReference>
<accession>A0A837L1Q9</accession>
<proteinExistence type="predicted"/>
<dbReference type="AlphaFoldDB" id="A0A837L1Q9"/>
<evidence type="ECO:0000313" key="1">
    <source>
        <dbReference type="EMBL" id="KLL45475.1"/>
    </source>
</evidence>
<reference evidence="1 2" key="1">
    <citation type="journal article" date="2015" name="PLoS ONE">
        <title>Genomic analysis reveals the molecular basis for capsule loss in the group B streptococcus population.</title>
        <authorList>
            <consortium name="DEVANI Consortium"/>
            <person name="Rosini R."/>
            <person name="Campisi E."/>
            <person name="De Chiara M."/>
            <person name="Tettelin H."/>
            <person name="Rinaudo D."/>
            <person name="Toniolo C."/>
            <person name="Metruccio M."/>
            <person name="Guidotti S."/>
            <person name="Sorensen U.B."/>
            <person name="Kilian M."/>
            <person name="Ramirez M."/>
            <person name="Janulczyk R."/>
            <person name="Donati C."/>
            <person name="Grandi G."/>
            <person name="Margarit I."/>
        </authorList>
    </citation>
    <scope>NUCLEOTIDE SEQUENCE [LARGE SCALE GENOMIC DNA]</scope>
    <source>
        <strain evidence="1 2">DK-B-USS-215</strain>
    </source>
</reference>
<comment type="caution">
    <text evidence="1">The sequence shown here is derived from an EMBL/GenBank/DDBJ whole genome shotgun (WGS) entry which is preliminary data.</text>
</comment>